<dbReference type="AlphaFoldDB" id="H1YDH2"/>
<keyword evidence="3" id="KW-1185">Reference proteome</keyword>
<sequence>MENLKNQTGENDQLAKGKQPEKQDKPDGVRVATVTPDNENGEPGAPAKETASEKDKAPSRDNE</sequence>
<dbReference type="STRING" id="714943.Mucpa_6123"/>
<dbReference type="EMBL" id="CM001403">
    <property type="protein sequence ID" value="EHQ30181.1"/>
    <property type="molecule type" value="Genomic_DNA"/>
</dbReference>
<organism evidence="2 3">
    <name type="scientific">Mucilaginibacter paludis DSM 18603</name>
    <dbReference type="NCBI Taxonomy" id="714943"/>
    <lineage>
        <taxon>Bacteria</taxon>
        <taxon>Pseudomonadati</taxon>
        <taxon>Bacteroidota</taxon>
        <taxon>Sphingobacteriia</taxon>
        <taxon>Sphingobacteriales</taxon>
        <taxon>Sphingobacteriaceae</taxon>
        <taxon>Mucilaginibacter</taxon>
    </lineage>
</organism>
<evidence type="ECO:0000256" key="1">
    <source>
        <dbReference type="SAM" id="MobiDB-lite"/>
    </source>
</evidence>
<dbReference type="HOGENOM" id="CLU_2880985_0_0_10"/>
<feature type="region of interest" description="Disordered" evidence="1">
    <location>
        <begin position="1"/>
        <end position="63"/>
    </location>
</feature>
<gene>
    <name evidence="2" type="ORF">Mucpa_6123</name>
</gene>
<feature type="compositionally biased region" description="Polar residues" evidence="1">
    <location>
        <begin position="1"/>
        <end position="11"/>
    </location>
</feature>
<proteinExistence type="predicted"/>
<name>H1YDH2_9SPHI</name>
<feature type="compositionally biased region" description="Basic and acidic residues" evidence="1">
    <location>
        <begin position="13"/>
        <end position="28"/>
    </location>
</feature>
<reference evidence="2" key="1">
    <citation type="submission" date="2011-09" db="EMBL/GenBank/DDBJ databases">
        <title>The permanent draft genome of Mucilaginibacter paludis DSM 18603.</title>
        <authorList>
            <consortium name="US DOE Joint Genome Institute (JGI-PGF)"/>
            <person name="Lucas S."/>
            <person name="Han J."/>
            <person name="Lapidus A."/>
            <person name="Bruce D."/>
            <person name="Goodwin L."/>
            <person name="Pitluck S."/>
            <person name="Peters L."/>
            <person name="Kyrpides N."/>
            <person name="Mavromatis K."/>
            <person name="Ivanova N."/>
            <person name="Mikhailova N."/>
            <person name="Held B."/>
            <person name="Detter J.C."/>
            <person name="Tapia R."/>
            <person name="Han C."/>
            <person name="Land M."/>
            <person name="Hauser L."/>
            <person name="Markowitz V."/>
            <person name="Cheng J.-F."/>
            <person name="Hugenholtz P."/>
            <person name="Woyke T."/>
            <person name="Wu D."/>
            <person name="Tindall B."/>
            <person name="Brambilla E."/>
            <person name="Klenk H.-P."/>
            <person name="Eisen J.A."/>
        </authorList>
    </citation>
    <scope>NUCLEOTIDE SEQUENCE [LARGE SCALE GENOMIC DNA]</scope>
    <source>
        <strain evidence="2">DSM 18603</strain>
    </source>
</reference>
<protein>
    <submittedName>
        <fullName evidence="2">Uncharacterized protein</fullName>
    </submittedName>
</protein>
<accession>H1YDH2</accession>
<evidence type="ECO:0000313" key="3">
    <source>
        <dbReference type="Proteomes" id="UP000002774"/>
    </source>
</evidence>
<feature type="compositionally biased region" description="Basic and acidic residues" evidence="1">
    <location>
        <begin position="50"/>
        <end position="63"/>
    </location>
</feature>
<dbReference type="RefSeq" id="WP_008511729.1">
    <property type="nucleotide sequence ID" value="NZ_CM001403.1"/>
</dbReference>
<dbReference type="Proteomes" id="UP000002774">
    <property type="component" value="Chromosome"/>
</dbReference>
<evidence type="ECO:0000313" key="2">
    <source>
        <dbReference type="EMBL" id="EHQ30181.1"/>
    </source>
</evidence>
<dbReference type="OrthoDB" id="797974at2"/>